<gene>
    <name evidence="5" type="primary">rfbD</name>
    <name evidence="5" type="ORF">EAH80_13465</name>
</gene>
<dbReference type="SUPFAM" id="SSF51735">
    <property type="entry name" value="NAD(P)-binding Rossmann-fold domains"/>
    <property type="match status" value="1"/>
</dbReference>
<evidence type="ECO:0000259" key="4">
    <source>
        <dbReference type="Pfam" id="PF04321"/>
    </source>
</evidence>
<sequence length="300" mass="31508">MSERLVITGAGGLVGRRLSAEARRRGYDVLALTSAECDVTDPAAPERHFASGDVVINCAAYTRVDDAEADEGGARAVNAAGAENVAHACARAGTELIHVSTDYVFSGDFEGGQPRPYEIDDVPNPTSVYGRTKLEGEFEVLSAMPSAHIVRTAWIFSGGTPDGAGSDFVATMRRLAAGDGFVDVVADQLGSPTYVGDLVGALLQVAGGSIEETVLHAANQGVTSRFEQARAVFDLVGADPERVRPVATDHHPRPAPRPPYSALASQRSEEAGLTPLRPWRDALAAAMFPDSSARPLPSTP</sequence>
<dbReference type="InterPro" id="IPR036291">
    <property type="entry name" value="NAD(P)-bd_dom_sf"/>
</dbReference>
<dbReference type="GO" id="GO:0019305">
    <property type="term" value="P:dTDP-rhamnose biosynthetic process"/>
    <property type="evidence" value="ECO:0007669"/>
    <property type="project" value="UniProtKB-UniPathway"/>
</dbReference>
<keyword evidence="6" id="KW-1185">Reference proteome</keyword>
<evidence type="ECO:0000256" key="2">
    <source>
        <dbReference type="RuleBase" id="RU364082"/>
    </source>
</evidence>
<dbReference type="Pfam" id="PF04321">
    <property type="entry name" value="RmlD_sub_bind"/>
    <property type="match status" value="1"/>
</dbReference>
<evidence type="ECO:0000313" key="5">
    <source>
        <dbReference type="EMBL" id="TPG34539.1"/>
    </source>
</evidence>
<dbReference type="CDD" id="cd05254">
    <property type="entry name" value="dTDP_HR_like_SDR_e"/>
    <property type="match status" value="1"/>
</dbReference>
<comment type="similarity">
    <text evidence="1 2">Belongs to the dTDP-4-dehydrorhamnose reductase family.</text>
</comment>
<reference evidence="5 6" key="1">
    <citation type="journal article" date="2019" name="Environ. Microbiol.">
        <title>Species interactions and distinct microbial communities in high Arctic permafrost affected cryosols are associated with the CH4 and CO2 gas fluxes.</title>
        <authorList>
            <person name="Altshuler I."/>
            <person name="Hamel J."/>
            <person name="Turney S."/>
            <person name="Magnuson E."/>
            <person name="Levesque R."/>
            <person name="Greer C."/>
            <person name="Whyte L.G."/>
        </authorList>
    </citation>
    <scope>NUCLEOTIDE SEQUENCE [LARGE SCALE GENOMIC DNA]</scope>
    <source>
        <strain evidence="5 6">S5.20</strain>
    </source>
</reference>
<keyword evidence="2" id="KW-0521">NADP</keyword>
<dbReference type="InterPro" id="IPR029903">
    <property type="entry name" value="RmlD-like-bd"/>
</dbReference>
<comment type="pathway">
    <text evidence="2">Carbohydrate biosynthesis; dTDP-L-rhamnose biosynthesis.</text>
</comment>
<comment type="caution">
    <text evidence="5">The sequence shown here is derived from an EMBL/GenBank/DDBJ whole genome shotgun (WGS) entry which is preliminary data.</text>
</comment>
<dbReference type="GO" id="GO:0008831">
    <property type="term" value="F:dTDP-4-dehydrorhamnose reductase activity"/>
    <property type="evidence" value="ECO:0007669"/>
    <property type="project" value="UniProtKB-EC"/>
</dbReference>
<evidence type="ECO:0000256" key="1">
    <source>
        <dbReference type="ARBA" id="ARBA00010944"/>
    </source>
</evidence>
<dbReference type="Gene3D" id="3.90.25.10">
    <property type="entry name" value="UDP-galactose 4-epimerase, domain 1"/>
    <property type="match status" value="1"/>
</dbReference>
<dbReference type="PANTHER" id="PTHR10491:SF4">
    <property type="entry name" value="METHIONINE ADENOSYLTRANSFERASE 2 SUBUNIT BETA"/>
    <property type="match status" value="1"/>
</dbReference>
<feature type="compositionally biased region" description="Basic and acidic residues" evidence="3">
    <location>
        <begin position="242"/>
        <end position="252"/>
    </location>
</feature>
<feature type="domain" description="RmlD-like substrate binding" evidence="4">
    <location>
        <begin position="4"/>
        <end position="286"/>
    </location>
</feature>
<dbReference type="EC" id="1.1.1.133" evidence="2"/>
<dbReference type="Gene3D" id="3.40.50.720">
    <property type="entry name" value="NAD(P)-binding Rossmann-like Domain"/>
    <property type="match status" value="1"/>
</dbReference>
<dbReference type="OrthoDB" id="9803892at2"/>
<dbReference type="Proteomes" id="UP000320095">
    <property type="component" value="Unassembled WGS sequence"/>
</dbReference>
<dbReference type="EMBL" id="RCZG01000004">
    <property type="protein sequence ID" value="TPG34539.1"/>
    <property type="molecule type" value="Genomic_DNA"/>
</dbReference>
<dbReference type="RefSeq" id="WP_140691416.1">
    <property type="nucleotide sequence ID" value="NZ_RCZG01000004.1"/>
</dbReference>
<comment type="function">
    <text evidence="2">Catalyzes the reduction of dTDP-6-deoxy-L-lyxo-4-hexulose to yield dTDP-L-rhamnose.</text>
</comment>
<evidence type="ECO:0000256" key="3">
    <source>
        <dbReference type="SAM" id="MobiDB-lite"/>
    </source>
</evidence>
<dbReference type="GO" id="GO:0005829">
    <property type="term" value="C:cytosol"/>
    <property type="evidence" value="ECO:0007669"/>
    <property type="project" value="TreeGrafter"/>
</dbReference>
<evidence type="ECO:0000313" key="6">
    <source>
        <dbReference type="Proteomes" id="UP000320095"/>
    </source>
</evidence>
<dbReference type="UniPathway" id="UPA00124"/>
<proteinExistence type="inferred from homology"/>
<dbReference type="NCBIfam" id="TIGR01214">
    <property type="entry name" value="rmlD"/>
    <property type="match status" value="1"/>
</dbReference>
<accession>A0A502EC02</accession>
<feature type="region of interest" description="Disordered" evidence="3">
    <location>
        <begin position="242"/>
        <end position="276"/>
    </location>
</feature>
<dbReference type="AlphaFoldDB" id="A0A502EC02"/>
<dbReference type="PANTHER" id="PTHR10491">
    <property type="entry name" value="DTDP-4-DEHYDRORHAMNOSE REDUCTASE"/>
    <property type="match status" value="1"/>
</dbReference>
<name>A0A502EC02_9MYCO</name>
<dbReference type="InterPro" id="IPR005913">
    <property type="entry name" value="dTDP_dehydrorham_reduct"/>
</dbReference>
<keyword evidence="2 5" id="KW-0560">Oxidoreductase</keyword>
<protein>
    <recommendedName>
        <fullName evidence="2">dTDP-4-dehydrorhamnose reductase</fullName>
        <ecNumber evidence="2">1.1.1.133</ecNumber>
    </recommendedName>
</protein>
<organism evidence="5 6">
    <name type="scientific">Mycolicibacterium hodleri</name>
    <dbReference type="NCBI Taxonomy" id="49897"/>
    <lineage>
        <taxon>Bacteria</taxon>
        <taxon>Bacillati</taxon>
        <taxon>Actinomycetota</taxon>
        <taxon>Actinomycetes</taxon>
        <taxon>Mycobacteriales</taxon>
        <taxon>Mycobacteriaceae</taxon>
        <taxon>Mycolicibacterium</taxon>
    </lineage>
</organism>